<evidence type="ECO:0000313" key="5">
    <source>
        <dbReference type="EMBL" id="OQB74498.1"/>
    </source>
</evidence>
<dbReference type="PANTHER" id="PTHR32039">
    <property type="entry name" value="MAGNESIUM-CHELATASE SUBUNIT CHLI"/>
    <property type="match status" value="1"/>
</dbReference>
<dbReference type="EMBL" id="MWDQ01000039">
    <property type="protein sequence ID" value="OQB74498.1"/>
    <property type="molecule type" value="Genomic_DNA"/>
</dbReference>
<dbReference type="InterPro" id="IPR045006">
    <property type="entry name" value="CHLI-like"/>
</dbReference>
<gene>
    <name evidence="5" type="primary">comM</name>
    <name evidence="5" type="ORF">BWX89_00511</name>
</gene>
<keyword evidence="2" id="KW-0547">Nucleotide-binding</keyword>
<dbReference type="NCBIfam" id="TIGR00368">
    <property type="entry name" value="YifB family Mg chelatase-like AAA ATPase"/>
    <property type="match status" value="1"/>
</dbReference>
<evidence type="ECO:0000256" key="3">
    <source>
        <dbReference type="ARBA" id="ARBA00022840"/>
    </source>
</evidence>
<accession>A0A1V6CC66</accession>
<dbReference type="SMART" id="SM00382">
    <property type="entry name" value="AAA"/>
    <property type="match status" value="1"/>
</dbReference>
<dbReference type="InterPro" id="IPR020568">
    <property type="entry name" value="Ribosomal_Su5_D2-typ_SF"/>
</dbReference>
<dbReference type="SUPFAM" id="SSF54211">
    <property type="entry name" value="Ribosomal protein S5 domain 2-like"/>
    <property type="match status" value="1"/>
</dbReference>
<dbReference type="InterPro" id="IPR027417">
    <property type="entry name" value="P-loop_NTPase"/>
</dbReference>
<dbReference type="PRINTS" id="PR01657">
    <property type="entry name" value="MCMFAMILY"/>
</dbReference>
<dbReference type="InterPro" id="IPR014721">
    <property type="entry name" value="Ribsml_uS5_D2-typ_fold_subgr"/>
</dbReference>
<evidence type="ECO:0000256" key="1">
    <source>
        <dbReference type="ARBA" id="ARBA00006354"/>
    </source>
</evidence>
<dbReference type="InterPro" id="IPR003593">
    <property type="entry name" value="AAA+_ATPase"/>
</dbReference>
<dbReference type="InterPro" id="IPR004482">
    <property type="entry name" value="Mg_chelat-rel"/>
</dbReference>
<dbReference type="Gene3D" id="3.40.50.300">
    <property type="entry name" value="P-loop containing nucleotide triphosphate hydrolases"/>
    <property type="match status" value="1"/>
</dbReference>
<dbReference type="AlphaFoldDB" id="A0A1V6CC66"/>
<name>A0A1V6CC66_UNCT6</name>
<organism evidence="5">
    <name type="scientific">candidate division TA06 bacterium ADurb.Bin131</name>
    <dbReference type="NCBI Taxonomy" id="1852827"/>
    <lineage>
        <taxon>Bacteria</taxon>
        <taxon>Bacteria division TA06</taxon>
    </lineage>
</organism>
<reference evidence="5" key="1">
    <citation type="submission" date="2017-02" db="EMBL/GenBank/DDBJ databases">
        <title>Delving into the versatile metabolic prowess of the omnipresent phylum Bacteroidetes.</title>
        <authorList>
            <person name="Nobu M.K."/>
            <person name="Mei R."/>
            <person name="Narihiro T."/>
            <person name="Kuroda K."/>
            <person name="Liu W.-T."/>
        </authorList>
    </citation>
    <scope>NUCLEOTIDE SEQUENCE</scope>
    <source>
        <strain evidence="5">ADurb.Bin131</strain>
    </source>
</reference>
<dbReference type="Pfam" id="PF13335">
    <property type="entry name" value="Mg_chelatase_C"/>
    <property type="match status" value="1"/>
</dbReference>
<proteinExistence type="inferred from homology"/>
<feature type="domain" description="AAA+ ATPase" evidence="4">
    <location>
        <begin position="211"/>
        <end position="392"/>
    </location>
</feature>
<dbReference type="InterPro" id="IPR001208">
    <property type="entry name" value="MCM_dom"/>
</dbReference>
<protein>
    <submittedName>
        <fullName evidence="5">Competence protein ComM</fullName>
    </submittedName>
</protein>
<comment type="similarity">
    <text evidence="1">Belongs to the Mg-chelatase subunits D/I family. ComM subfamily.</text>
</comment>
<dbReference type="SUPFAM" id="SSF52540">
    <property type="entry name" value="P-loop containing nucleoside triphosphate hydrolases"/>
    <property type="match status" value="1"/>
</dbReference>
<keyword evidence="3" id="KW-0067">ATP-binding</keyword>
<dbReference type="PANTHER" id="PTHR32039:SF7">
    <property type="entry name" value="COMPETENCE PROTEIN COMM"/>
    <property type="match status" value="1"/>
</dbReference>
<dbReference type="Pfam" id="PF13541">
    <property type="entry name" value="ChlI"/>
    <property type="match status" value="1"/>
</dbReference>
<comment type="caution">
    <text evidence="5">The sequence shown here is derived from an EMBL/GenBank/DDBJ whole genome shotgun (WGS) entry which is preliminary data.</text>
</comment>
<dbReference type="GO" id="GO:0003677">
    <property type="term" value="F:DNA binding"/>
    <property type="evidence" value="ECO:0007669"/>
    <property type="project" value="InterPro"/>
</dbReference>
<dbReference type="GO" id="GO:0005524">
    <property type="term" value="F:ATP binding"/>
    <property type="evidence" value="ECO:0007669"/>
    <property type="project" value="UniProtKB-KW"/>
</dbReference>
<dbReference type="InterPro" id="IPR025158">
    <property type="entry name" value="Mg_chelat-rel_C"/>
</dbReference>
<evidence type="ECO:0000259" key="4">
    <source>
        <dbReference type="SMART" id="SM00382"/>
    </source>
</evidence>
<sequence>MLSKIQSVSVWGIDGYPVSVEVDISKGVPGISIVGLPDQAVKESKDRIKPAIKNSGFGFPQSKITINLAPADLKKEGSCFDLPVALGILAARQIIPVDITSQYHFIGELALDGSLRRVGGVLPMAMYVKEKNGRFVVPSANAAEASVVGIDVYPVESLKECVDFLSGKKQIQPYKLDWDNVLSSQNRYEIDFKEVKGQMLARRAIEVAVAGSHNILMIGPPGAGKSMIAKRVPTIFPSLTIEEAIEITRIHSVAGVLDGGIVLTRPFRQPHHTISDIALIGGGTIPKPGEISLAHNGVLFLDELPEFHRDVLESLRQPLEDGKIVVSRTRGRLEFPSRFFLVAAMNPCPCGYYGDRQRPCRCTVPQIIKYRKKISGPLLDRIDIHIELSGLGSRRLVSDSVSEDSESIRKRVENCRQIQLKRFSGTGIYFNGHMSTKQLKQFCALNDECRMFLQDALEKMNLSARGYDKVIKVARTIADLEDSENISLSHISEALQYRSFDRDLW</sequence>
<dbReference type="Pfam" id="PF01078">
    <property type="entry name" value="Mg_chelatase"/>
    <property type="match status" value="1"/>
</dbReference>
<dbReference type="Proteomes" id="UP000485562">
    <property type="component" value="Unassembled WGS sequence"/>
</dbReference>
<dbReference type="Gene3D" id="3.30.230.10">
    <property type="match status" value="1"/>
</dbReference>
<dbReference type="InterPro" id="IPR000523">
    <property type="entry name" value="Mg_chelatse_chII-like_cat_dom"/>
</dbReference>
<evidence type="ECO:0000256" key="2">
    <source>
        <dbReference type="ARBA" id="ARBA00022741"/>
    </source>
</evidence>